<feature type="domain" description="ABC3 transporter permease C-terminal" evidence="9">
    <location>
        <begin position="275"/>
        <end position="406"/>
    </location>
</feature>
<dbReference type="GO" id="GO:0042953">
    <property type="term" value="P:lipoprotein transport"/>
    <property type="evidence" value="ECO:0007669"/>
    <property type="project" value="InterPro"/>
</dbReference>
<dbReference type="InterPro" id="IPR003838">
    <property type="entry name" value="ABC3_permease_C"/>
</dbReference>
<keyword evidence="7 8" id="KW-0472">Membrane</keyword>
<dbReference type="GO" id="GO:0044874">
    <property type="term" value="P:lipoprotein localization to outer membrane"/>
    <property type="evidence" value="ECO:0007669"/>
    <property type="project" value="InterPro"/>
</dbReference>
<accession>A0A451D4Y7</accession>
<dbReference type="NCBIfam" id="NF008357">
    <property type="entry name" value="PRK11146.1"/>
    <property type="match status" value="1"/>
</dbReference>
<dbReference type="Pfam" id="PF12704">
    <property type="entry name" value="MacB_PCD"/>
    <property type="match status" value="1"/>
</dbReference>
<evidence type="ECO:0000313" key="11">
    <source>
        <dbReference type="EMBL" id="VFP80652.1"/>
    </source>
</evidence>
<evidence type="ECO:0000256" key="4">
    <source>
        <dbReference type="ARBA" id="ARBA00022475"/>
    </source>
</evidence>
<evidence type="ECO:0000256" key="3">
    <source>
        <dbReference type="ARBA" id="ARBA00022448"/>
    </source>
</evidence>
<feature type="transmembrane region" description="Helical" evidence="8">
    <location>
        <begin position="319"/>
        <end position="344"/>
    </location>
</feature>
<sequence>MIGGLACFIGFRFSYGKSQGGITSLIAVISTCGIALSIAVLIISLSAMNGFENELNKRILSVVPHGELEPVNRGFTAWVSLLSQIEKVSGVVAAAPYIRFTGLVEHGSKVIALQIKGIDPKLESRVSALSSYASGEAWKHFLPNKNQILIGQGIVNSLSLKLGDWITMMIPGRHVEDQILQPKYVRLQLVGIINLNGILDHSLAYIPIEDAQKLLCIGSNITGIAIKAKHPFEADLLIRQVGEVTNLYVYLHSWIGTYGYMYHDIQMIRTIIYLSIVLVIGIACFNIVSTLIIAVQDKRRQIAILRTLGANNSLIRSIFIWYGLLLGGVLGSLVGTIIGGLIALKLTSIVEIIEKLTGCHVLSGDVYFIDFFPSELHFSDVIIIFVTSIALSLLASWYPAKKASRLLPAKALNLQ</sequence>
<dbReference type="PANTHER" id="PTHR30489">
    <property type="entry name" value="LIPOPROTEIN-RELEASING SYSTEM TRANSMEMBRANE PROTEIN LOLE"/>
    <property type="match status" value="1"/>
</dbReference>
<dbReference type="GO" id="GO:0098797">
    <property type="term" value="C:plasma membrane protein complex"/>
    <property type="evidence" value="ECO:0007669"/>
    <property type="project" value="TreeGrafter"/>
</dbReference>
<keyword evidence="4" id="KW-1003">Cell membrane</keyword>
<dbReference type="PANTHER" id="PTHR30489:SF0">
    <property type="entry name" value="LIPOPROTEIN-RELEASING SYSTEM TRANSMEMBRANE PROTEIN LOLE"/>
    <property type="match status" value="1"/>
</dbReference>
<gene>
    <name evidence="11" type="primary">lolE</name>
    <name evidence="11" type="ORF">ERCISPPS3390_532</name>
</gene>
<dbReference type="NCBIfam" id="TIGR02212">
    <property type="entry name" value="lolCE"/>
    <property type="match status" value="1"/>
</dbReference>
<dbReference type="NCBIfam" id="TIGR02213">
    <property type="entry name" value="lolE_release"/>
    <property type="match status" value="1"/>
</dbReference>
<keyword evidence="3" id="KW-0813">Transport</keyword>
<feature type="transmembrane region" description="Helical" evidence="8">
    <location>
        <begin position="26"/>
        <end position="48"/>
    </location>
</feature>
<comment type="similarity">
    <text evidence="2">Belongs to the ABC-4 integral membrane protein family. LolC/E subfamily.</text>
</comment>
<keyword evidence="5 8" id="KW-0812">Transmembrane</keyword>
<dbReference type="Pfam" id="PF02687">
    <property type="entry name" value="FtsX"/>
    <property type="match status" value="1"/>
</dbReference>
<evidence type="ECO:0000259" key="10">
    <source>
        <dbReference type="Pfam" id="PF12704"/>
    </source>
</evidence>
<feature type="transmembrane region" description="Helical" evidence="8">
    <location>
        <begin position="271"/>
        <end position="295"/>
    </location>
</feature>
<feature type="transmembrane region" description="Helical" evidence="8">
    <location>
        <begin position="381"/>
        <end position="400"/>
    </location>
</feature>
<organism evidence="11 12">
    <name type="scientific">Candidatus Erwinia haradaeae</name>
    <dbReference type="NCBI Taxonomy" id="1922217"/>
    <lineage>
        <taxon>Bacteria</taxon>
        <taxon>Pseudomonadati</taxon>
        <taxon>Pseudomonadota</taxon>
        <taxon>Gammaproteobacteria</taxon>
        <taxon>Enterobacterales</taxon>
        <taxon>Erwiniaceae</taxon>
        <taxon>Erwinia</taxon>
    </lineage>
</organism>
<dbReference type="EMBL" id="LR217705">
    <property type="protein sequence ID" value="VFP80652.1"/>
    <property type="molecule type" value="Genomic_DNA"/>
</dbReference>
<dbReference type="InterPro" id="IPR011926">
    <property type="entry name" value="LolE_gammaproteobact"/>
</dbReference>
<evidence type="ECO:0000256" key="6">
    <source>
        <dbReference type="ARBA" id="ARBA00022989"/>
    </source>
</evidence>
<dbReference type="InterPro" id="IPR011925">
    <property type="entry name" value="LolCE_TM"/>
</dbReference>
<dbReference type="RefSeq" id="WP_197095270.1">
    <property type="nucleotide sequence ID" value="NZ_LR217705.1"/>
</dbReference>
<feature type="domain" description="MacB-like periplasmic core" evidence="10">
    <location>
        <begin position="28"/>
        <end position="241"/>
    </location>
</feature>
<evidence type="ECO:0000313" key="12">
    <source>
        <dbReference type="Proteomes" id="UP000294338"/>
    </source>
</evidence>
<keyword evidence="11" id="KW-0449">Lipoprotein</keyword>
<dbReference type="Proteomes" id="UP000294338">
    <property type="component" value="Chromosome 1"/>
</dbReference>
<evidence type="ECO:0000256" key="5">
    <source>
        <dbReference type="ARBA" id="ARBA00022692"/>
    </source>
</evidence>
<evidence type="ECO:0000256" key="7">
    <source>
        <dbReference type="ARBA" id="ARBA00023136"/>
    </source>
</evidence>
<keyword evidence="6 8" id="KW-1133">Transmembrane helix</keyword>
<name>A0A451D4Y7_9GAMM</name>
<comment type="subcellular location">
    <subcellularLocation>
        <location evidence="1">Cell membrane</location>
        <topology evidence="1">Multi-pass membrane protein</topology>
    </subcellularLocation>
</comment>
<reference evidence="11 12" key="1">
    <citation type="submission" date="2019-02" db="EMBL/GenBank/DDBJ databases">
        <authorList>
            <person name="Manzano-Marin A."/>
            <person name="Manzano-Marin A."/>
        </authorList>
    </citation>
    <scope>NUCLEOTIDE SEQUENCE [LARGE SCALE GENOMIC DNA]</scope>
    <source>
        <strain evidence="11 12">ErCisplendens/pseudotsugae</strain>
    </source>
</reference>
<evidence type="ECO:0000256" key="2">
    <source>
        <dbReference type="ARBA" id="ARBA00005236"/>
    </source>
</evidence>
<protein>
    <submittedName>
        <fullName evidence="11">Lipoprotein-releasing system transmembrane protein LolE</fullName>
    </submittedName>
</protein>
<dbReference type="InterPro" id="IPR051447">
    <property type="entry name" value="Lipoprotein-release_system"/>
</dbReference>
<evidence type="ECO:0000256" key="1">
    <source>
        <dbReference type="ARBA" id="ARBA00004651"/>
    </source>
</evidence>
<evidence type="ECO:0000256" key="8">
    <source>
        <dbReference type="SAM" id="Phobius"/>
    </source>
</evidence>
<proteinExistence type="inferred from homology"/>
<evidence type="ECO:0000259" key="9">
    <source>
        <dbReference type="Pfam" id="PF02687"/>
    </source>
</evidence>
<dbReference type="AlphaFoldDB" id="A0A451D4Y7"/>
<dbReference type="InterPro" id="IPR025857">
    <property type="entry name" value="MacB_PCD"/>
</dbReference>